<dbReference type="NCBIfam" id="TIGR01167">
    <property type="entry name" value="LPXTG_anchor"/>
    <property type="match status" value="1"/>
</dbReference>
<feature type="transmembrane region" description="Helical" evidence="1">
    <location>
        <begin position="51"/>
        <end position="69"/>
    </location>
</feature>
<dbReference type="Proteomes" id="UP000319296">
    <property type="component" value="Unassembled WGS sequence"/>
</dbReference>
<organism evidence="2 3">
    <name type="scientific">Candidatus Acididesulfobacter diazotrophicus</name>
    <dbReference type="NCBI Taxonomy" id="2597226"/>
    <lineage>
        <taxon>Bacteria</taxon>
        <taxon>Deltaproteobacteria</taxon>
        <taxon>Candidatus Acidulodesulfobacterales</taxon>
        <taxon>Candidatus Acididesulfobacter</taxon>
    </lineage>
</organism>
<evidence type="ECO:0000313" key="3">
    <source>
        <dbReference type="Proteomes" id="UP000319296"/>
    </source>
</evidence>
<keyword evidence="1" id="KW-1133">Transmembrane helix</keyword>
<proteinExistence type="predicted"/>
<feature type="transmembrane region" description="Helical" evidence="1">
    <location>
        <begin position="7"/>
        <end position="25"/>
    </location>
</feature>
<dbReference type="AlphaFoldDB" id="A0A519BP48"/>
<accession>A0A519BP48</accession>
<keyword evidence="1" id="KW-0472">Membrane</keyword>
<name>A0A519BP48_9DELT</name>
<reference evidence="2 3" key="1">
    <citation type="journal article" date="2019" name="ISME J.">
        <title>Insights into ecological role of a new deltaproteobacterial order Candidatus Acidulodesulfobacterales by metagenomics and metatranscriptomics.</title>
        <authorList>
            <person name="Tan S."/>
            <person name="Liu J."/>
            <person name="Fang Y."/>
            <person name="Hedlund B.P."/>
            <person name="Lian Z.H."/>
            <person name="Huang L.Y."/>
            <person name="Li J.T."/>
            <person name="Huang L.N."/>
            <person name="Li W.J."/>
            <person name="Jiang H.C."/>
            <person name="Dong H.L."/>
            <person name="Shu W.S."/>
        </authorList>
    </citation>
    <scope>NUCLEOTIDE SEQUENCE [LARGE SCALE GENOMIC DNA]</scope>
    <source>
        <strain evidence="2">AP1</strain>
    </source>
</reference>
<keyword evidence="1" id="KW-0812">Transmembrane</keyword>
<protein>
    <submittedName>
        <fullName evidence="2">LPXTG cell wall anchor domain-containing protein</fullName>
    </submittedName>
</protein>
<evidence type="ECO:0000313" key="2">
    <source>
        <dbReference type="EMBL" id="RZD19033.1"/>
    </source>
</evidence>
<dbReference type="EMBL" id="SGBB01000003">
    <property type="protein sequence ID" value="RZD19033.1"/>
    <property type="molecule type" value="Genomic_DNA"/>
</dbReference>
<comment type="caution">
    <text evidence="2">The sequence shown here is derived from an EMBL/GenBank/DDBJ whole genome shotgun (WGS) entry which is preliminary data.</text>
</comment>
<evidence type="ECO:0000256" key="1">
    <source>
        <dbReference type="SAM" id="Phobius"/>
    </source>
</evidence>
<gene>
    <name evidence="2" type="ORF">EVG15_02720</name>
</gene>
<sequence length="74" mass="7949">MNSGIKIIAIILIVAGVLGLAYGQFSYTKEVQYAKVGPVKVIGKQKRTVNIPTWVGIGGIIGGASLLFFTRRKK</sequence>